<evidence type="ECO:0000313" key="1">
    <source>
        <dbReference type="EMBL" id="KAK0671377.1"/>
    </source>
</evidence>
<comment type="caution">
    <text evidence="1">The sequence shown here is derived from an EMBL/GenBank/DDBJ whole genome shotgun (WGS) entry which is preliminary data.</text>
</comment>
<evidence type="ECO:0008006" key="3">
    <source>
        <dbReference type="Google" id="ProtNLM"/>
    </source>
</evidence>
<evidence type="ECO:0000313" key="2">
    <source>
        <dbReference type="Proteomes" id="UP001174997"/>
    </source>
</evidence>
<protein>
    <recommendedName>
        <fullName evidence="3">Methyltransferase domain-containing protein</fullName>
    </recommendedName>
</protein>
<name>A0AA39ZHY3_9PEZI</name>
<dbReference type="InterPro" id="IPR029063">
    <property type="entry name" value="SAM-dependent_MTases_sf"/>
</dbReference>
<dbReference type="EMBL" id="JAULSY010000021">
    <property type="protein sequence ID" value="KAK0671377.1"/>
    <property type="molecule type" value="Genomic_DNA"/>
</dbReference>
<proteinExistence type="predicted"/>
<dbReference type="AlphaFoldDB" id="A0AA39ZHY3"/>
<dbReference type="SUPFAM" id="SSF53335">
    <property type="entry name" value="S-adenosyl-L-methionine-dependent methyltransferases"/>
    <property type="match status" value="1"/>
</dbReference>
<dbReference type="Gene3D" id="3.40.50.150">
    <property type="entry name" value="Vaccinia Virus protein VP39"/>
    <property type="match status" value="1"/>
</dbReference>
<keyword evidence="2" id="KW-1185">Reference proteome</keyword>
<gene>
    <name evidence="1" type="ORF">QBC41DRAFT_300562</name>
</gene>
<dbReference type="Pfam" id="PF13489">
    <property type="entry name" value="Methyltransf_23"/>
    <property type="match status" value="1"/>
</dbReference>
<accession>A0AA39ZHY3</accession>
<dbReference type="CDD" id="cd02440">
    <property type="entry name" value="AdoMet_MTases"/>
    <property type="match status" value="1"/>
</dbReference>
<dbReference type="Proteomes" id="UP001174997">
    <property type="component" value="Unassembled WGS sequence"/>
</dbReference>
<reference evidence="1" key="1">
    <citation type="submission" date="2023-06" db="EMBL/GenBank/DDBJ databases">
        <title>Genome-scale phylogeny and comparative genomics of the fungal order Sordariales.</title>
        <authorList>
            <consortium name="Lawrence Berkeley National Laboratory"/>
            <person name="Hensen N."/>
            <person name="Bonometti L."/>
            <person name="Westerberg I."/>
            <person name="Brannstrom I.O."/>
            <person name="Guillou S."/>
            <person name="Cros-Aarteil S."/>
            <person name="Calhoun S."/>
            <person name="Haridas S."/>
            <person name="Kuo A."/>
            <person name="Mondo S."/>
            <person name="Pangilinan J."/>
            <person name="Riley R."/>
            <person name="Labutti K."/>
            <person name="Andreopoulos B."/>
            <person name="Lipzen A."/>
            <person name="Chen C."/>
            <person name="Yanf M."/>
            <person name="Daum C."/>
            <person name="Ng V."/>
            <person name="Clum A."/>
            <person name="Steindorff A."/>
            <person name="Ohm R."/>
            <person name="Martin F."/>
            <person name="Silar P."/>
            <person name="Natvig D."/>
            <person name="Lalanne C."/>
            <person name="Gautier V."/>
            <person name="Ament-Velasquez S.L."/>
            <person name="Kruys A."/>
            <person name="Hutchinson M.I."/>
            <person name="Powell A.J."/>
            <person name="Barry K."/>
            <person name="Miller A.N."/>
            <person name="Grigoriev I.V."/>
            <person name="Debuchy R."/>
            <person name="Gladieux P."/>
            <person name="Thoren M.H."/>
            <person name="Johannesson H."/>
        </authorList>
    </citation>
    <scope>NUCLEOTIDE SEQUENCE</scope>
    <source>
        <strain evidence="1">CBS 307.81</strain>
    </source>
</reference>
<organism evidence="1 2">
    <name type="scientific">Cercophora samala</name>
    <dbReference type="NCBI Taxonomy" id="330535"/>
    <lineage>
        <taxon>Eukaryota</taxon>
        <taxon>Fungi</taxon>
        <taxon>Dikarya</taxon>
        <taxon>Ascomycota</taxon>
        <taxon>Pezizomycotina</taxon>
        <taxon>Sordariomycetes</taxon>
        <taxon>Sordariomycetidae</taxon>
        <taxon>Sordariales</taxon>
        <taxon>Lasiosphaeriaceae</taxon>
        <taxon>Cercophora</taxon>
    </lineage>
</organism>
<sequence>MPRLSTVAFRVRNQNPYLSWYMHSTQTKHVYDILHYLPEHPTRILEIGCGMGTTTDVLAYEVKPRAGHVDALDPAPQTYVCPLEHYVQSREKFYPLPYNLGDHQHCVSTRNPTSVTFHNTDAIQFLDDDANKDKKWDLAVLWHSVFYFESLDVLKATLVKLKGKVKRVLIVEYALRPTLKYAMAHLFATMLRGAVGEMRQKKGLDTQGHLTCMVTPDKIKKTLNAAGWKLEKEADVIPDEELIDGDCETTWALGDAFQKELDELGEGGTSSKKEEALRALKNATLAELVADDRRKISR</sequence>